<dbReference type="Proteomes" id="UP001226434">
    <property type="component" value="Unassembled WGS sequence"/>
</dbReference>
<keyword evidence="1" id="KW-0812">Transmembrane</keyword>
<keyword evidence="1" id="KW-0472">Membrane</keyword>
<keyword evidence="3" id="KW-1185">Reference proteome</keyword>
<feature type="transmembrane region" description="Helical" evidence="1">
    <location>
        <begin position="45"/>
        <end position="63"/>
    </location>
</feature>
<dbReference type="RefSeq" id="WP_282333975.1">
    <property type="nucleotide sequence ID" value="NZ_JASBRG010000005.1"/>
</dbReference>
<accession>A0ABT6RBI6</accession>
<evidence type="ECO:0000313" key="3">
    <source>
        <dbReference type="Proteomes" id="UP001226434"/>
    </source>
</evidence>
<evidence type="ECO:0008006" key="4">
    <source>
        <dbReference type="Google" id="ProtNLM"/>
    </source>
</evidence>
<proteinExistence type="predicted"/>
<comment type="caution">
    <text evidence="2">The sequence shown here is derived from an EMBL/GenBank/DDBJ whole genome shotgun (WGS) entry which is preliminary data.</text>
</comment>
<evidence type="ECO:0000313" key="2">
    <source>
        <dbReference type="EMBL" id="MDI3319873.1"/>
    </source>
</evidence>
<evidence type="ECO:0000256" key="1">
    <source>
        <dbReference type="SAM" id="Phobius"/>
    </source>
</evidence>
<reference evidence="2 3" key="1">
    <citation type="submission" date="2023-05" db="EMBL/GenBank/DDBJ databases">
        <title>Genome sequence of Pinibacter sp. MAH-24.</title>
        <authorList>
            <person name="Huq M.A."/>
        </authorList>
    </citation>
    <scope>NUCLEOTIDE SEQUENCE [LARGE SCALE GENOMIC DNA]</scope>
    <source>
        <strain evidence="2 3">MAH-24</strain>
    </source>
</reference>
<feature type="transmembrane region" description="Helical" evidence="1">
    <location>
        <begin position="162"/>
        <end position="183"/>
    </location>
</feature>
<name>A0ABT6RBI6_9BACT</name>
<dbReference type="EMBL" id="JASBRG010000005">
    <property type="protein sequence ID" value="MDI3319873.1"/>
    <property type="molecule type" value="Genomic_DNA"/>
</dbReference>
<gene>
    <name evidence="2" type="ORF">QJ048_08825</name>
</gene>
<organism evidence="2 3">
    <name type="scientific">Pinibacter soli</name>
    <dbReference type="NCBI Taxonomy" id="3044211"/>
    <lineage>
        <taxon>Bacteria</taxon>
        <taxon>Pseudomonadati</taxon>
        <taxon>Bacteroidota</taxon>
        <taxon>Chitinophagia</taxon>
        <taxon>Chitinophagales</taxon>
        <taxon>Chitinophagaceae</taxon>
        <taxon>Pinibacter</taxon>
    </lineage>
</organism>
<feature type="transmembrane region" description="Helical" evidence="1">
    <location>
        <begin position="69"/>
        <end position="94"/>
    </location>
</feature>
<keyword evidence="1" id="KW-1133">Transmembrane helix</keyword>
<feature type="transmembrane region" description="Helical" evidence="1">
    <location>
        <begin position="124"/>
        <end position="142"/>
    </location>
</feature>
<sequence length="209" mass="24884">MNFDDLKNEWADDISKDIPLEIKKVPLDKTRSTIDRLKINMRREFFGLGLSYFFIFLAFFFMSKPYLSFLIGGTACFILLMQTIYFCYHCYVFYKQLERYDLSLRKNIRKIAYDLELNIERYKTYAFCSMPIGILTGVAYLNTDRVSELLKQTFYAGSIVQVKPLLITGIIIIFAQLLSYYLSKRHIDWQYGRYLKELKQVMNDLEEEN</sequence>
<protein>
    <recommendedName>
        <fullName evidence="4">DUF4395 domain-containing protein</fullName>
    </recommendedName>
</protein>